<dbReference type="Proteomes" id="UP000067625">
    <property type="component" value="Chromosome"/>
</dbReference>
<evidence type="ECO:0000259" key="1">
    <source>
        <dbReference type="PROSITE" id="PS51186"/>
    </source>
</evidence>
<dbReference type="STRING" id="1441095.AM592_06760"/>
<organism evidence="2 3">
    <name type="scientific">Bacillus gobiensis</name>
    <dbReference type="NCBI Taxonomy" id="1441095"/>
    <lineage>
        <taxon>Bacteria</taxon>
        <taxon>Bacillati</taxon>
        <taxon>Bacillota</taxon>
        <taxon>Bacilli</taxon>
        <taxon>Bacillales</taxon>
        <taxon>Bacillaceae</taxon>
        <taxon>Bacillus</taxon>
    </lineage>
</organism>
<dbReference type="PATRIC" id="fig|1441095.3.peg.1495"/>
<dbReference type="SUPFAM" id="SSF55729">
    <property type="entry name" value="Acyl-CoA N-acyltransferases (Nat)"/>
    <property type="match status" value="1"/>
</dbReference>
<keyword evidence="3" id="KW-1185">Reference proteome</keyword>
<dbReference type="AlphaFoldDB" id="A0A0M4G864"/>
<protein>
    <recommendedName>
        <fullName evidence="1">N-acetyltransferase domain-containing protein</fullName>
    </recommendedName>
</protein>
<gene>
    <name evidence="2" type="ORF">AM592_06760</name>
</gene>
<dbReference type="InterPro" id="IPR016181">
    <property type="entry name" value="Acyl_CoA_acyltransferase"/>
</dbReference>
<dbReference type="OrthoDB" id="9790652at2"/>
<dbReference type="InterPro" id="IPR022525">
    <property type="entry name" value="GNAT_AblB"/>
</dbReference>
<accession>A0A0M4G864</accession>
<dbReference type="GO" id="GO:0008080">
    <property type="term" value="F:N-acetyltransferase activity"/>
    <property type="evidence" value="ECO:0007669"/>
    <property type="project" value="InterPro"/>
</dbReference>
<dbReference type="PROSITE" id="PS51186">
    <property type="entry name" value="GNAT"/>
    <property type="match status" value="1"/>
</dbReference>
<dbReference type="Gene3D" id="3.40.630.30">
    <property type="match status" value="1"/>
</dbReference>
<dbReference type="InterPro" id="IPR000182">
    <property type="entry name" value="GNAT_dom"/>
</dbReference>
<reference evidence="2 3" key="2">
    <citation type="journal article" date="2016" name="Int. J. Syst. Evol. Microbiol.">
        <title>Bacillus gobiensis sp. nov., isolated from a soil sample.</title>
        <authorList>
            <person name="Liu B."/>
            <person name="Liu G.H."/>
            <person name="Cetin S."/>
            <person name="Schumann P."/>
            <person name="Pan Z.Z."/>
            <person name="Chen Q.Q."/>
        </authorList>
    </citation>
    <scope>NUCLEOTIDE SEQUENCE [LARGE SCALE GENOMIC DNA]</scope>
    <source>
        <strain evidence="2 3">FJAT-4402</strain>
    </source>
</reference>
<dbReference type="EMBL" id="CP012600">
    <property type="protein sequence ID" value="ALC81328.1"/>
    <property type="molecule type" value="Genomic_DNA"/>
</dbReference>
<dbReference type="RefSeq" id="WP_053603085.1">
    <property type="nucleotide sequence ID" value="NZ_CP012600.1"/>
</dbReference>
<proteinExistence type="predicted"/>
<sequence>MIKVQEEHCHAVVDYDLINKRIRVLDYEGKAAALADILIKTGKERGMEKIIIFAKTYDQKDLLQKLFLQEGEIDGYYNGYRALLMTYYLDQTRKTTNSWERQDHLLQTILNQSKKPIRDHGFSFQIREAKAEDSEMLTDLYKKVFPIYPAPITDRAYIEKTITGGSVYYTCFSGDTLISAAAAEINTKLGHAEITDCATLTEFAGHSILTRLIIELEKKVKQMGIFHVFSLARAESIGMNKTLCRQSYSYGGRLINNCVIFNGLENMNIWQKKLFD</sequence>
<dbReference type="Pfam" id="PF00583">
    <property type="entry name" value="Acetyltransf_1"/>
    <property type="match status" value="1"/>
</dbReference>
<dbReference type="NCBIfam" id="TIGR03827">
    <property type="entry name" value="GNAT_ablB"/>
    <property type="match status" value="1"/>
</dbReference>
<reference evidence="3" key="1">
    <citation type="submission" date="2015-08" db="EMBL/GenBank/DDBJ databases">
        <title>Genome sequencing project for genomic taxonomy and phylogenomics of Bacillus-like bacteria.</title>
        <authorList>
            <person name="Liu B."/>
            <person name="Wang J."/>
            <person name="Zhu Y."/>
            <person name="Liu G."/>
            <person name="Chen Q."/>
            <person name="Chen Z."/>
            <person name="Lan J."/>
            <person name="Che J."/>
            <person name="Ge C."/>
            <person name="Shi H."/>
            <person name="Pan Z."/>
            <person name="Liu X."/>
        </authorList>
    </citation>
    <scope>NUCLEOTIDE SEQUENCE [LARGE SCALE GENOMIC DNA]</scope>
    <source>
        <strain evidence="3">FJAT-4402</strain>
    </source>
</reference>
<feature type="domain" description="N-acetyltransferase" evidence="1">
    <location>
        <begin position="124"/>
        <end position="276"/>
    </location>
</feature>
<evidence type="ECO:0000313" key="3">
    <source>
        <dbReference type="Proteomes" id="UP000067625"/>
    </source>
</evidence>
<name>A0A0M4G864_9BACI</name>
<evidence type="ECO:0000313" key="2">
    <source>
        <dbReference type="EMBL" id="ALC81328.1"/>
    </source>
</evidence>